<dbReference type="WBParaSite" id="ALUE_0002229901-mRNA-1">
    <property type="protein sequence ID" value="ALUE_0002229901-mRNA-1"/>
    <property type="gene ID" value="ALUE_0002229901"/>
</dbReference>
<feature type="signal peptide" evidence="1">
    <location>
        <begin position="1"/>
        <end position="23"/>
    </location>
</feature>
<protein>
    <submittedName>
        <fullName evidence="3">Uncharacterized protein</fullName>
    </submittedName>
</protein>
<dbReference type="AlphaFoldDB" id="A0A0M3IU71"/>
<dbReference type="Proteomes" id="UP000036681">
    <property type="component" value="Unplaced"/>
</dbReference>
<organism evidence="2 3">
    <name type="scientific">Ascaris lumbricoides</name>
    <name type="common">Giant roundworm</name>
    <dbReference type="NCBI Taxonomy" id="6252"/>
    <lineage>
        <taxon>Eukaryota</taxon>
        <taxon>Metazoa</taxon>
        <taxon>Ecdysozoa</taxon>
        <taxon>Nematoda</taxon>
        <taxon>Chromadorea</taxon>
        <taxon>Rhabditida</taxon>
        <taxon>Spirurina</taxon>
        <taxon>Ascaridomorpha</taxon>
        <taxon>Ascaridoidea</taxon>
        <taxon>Ascarididae</taxon>
        <taxon>Ascaris</taxon>
    </lineage>
</organism>
<keyword evidence="1" id="KW-0732">Signal</keyword>
<evidence type="ECO:0000313" key="2">
    <source>
        <dbReference type="Proteomes" id="UP000036681"/>
    </source>
</evidence>
<sequence>MIFVFLLLLFIDWITDYERKAEAACNVSFRNEERDVETMQDINKLLIENILPSCVAAKFLNPKRAIDE</sequence>
<evidence type="ECO:0000313" key="3">
    <source>
        <dbReference type="WBParaSite" id="ALUE_0002229901-mRNA-1"/>
    </source>
</evidence>
<feature type="chain" id="PRO_5005657496" evidence="1">
    <location>
        <begin position="24"/>
        <end position="68"/>
    </location>
</feature>
<reference evidence="3" key="1">
    <citation type="submission" date="2017-02" db="UniProtKB">
        <authorList>
            <consortium name="WormBaseParasite"/>
        </authorList>
    </citation>
    <scope>IDENTIFICATION</scope>
</reference>
<evidence type="ECO:0000256" key="1">
    <source>
        <dbReference type="SAM" id="SignalP"/>
    </source>
</evidence>
<accession>A0A0M3IU71</accession>
<keyword evidence="2" id="KW-1185">Reference proteome</keyword>
<name>A0A0M3IU71_ASCLU</name>
<proteinExistence type="predicted"/>